<sequence length="203" mass="24106">MRTVRLTLIEHIAGSSMFNLQPKDFSQMERKQIIKQIIDGETAAYTRNLRLRDLYTRNVVMEPNPDSKDNRIRRVVLLDFGHVTLSRDWDEDFEKEKKKDLPGTYITPLLRWHEVWSSKRGLSDWIDWDYQPWFRAEYAHTESSVTPYMKSRWLPDLVFEARKMKPDDEDLLLGRLSQHSSAGTAVKGSSFLRDAYVKLLRWR</sequence>
<evidence type="ECO:0008006" key="3">
    <source>
        <dbReference type="Google" id="ProtNLM"/>
    </source>
</evidence>
<dbReference type="InterPro" id="IPR011009">
    <property type="entry name" value="Kinase-like_dom_sf"/>
</dbReference>
<evidence type="ECO:0000313" key="2">
    <source>
        <dbReference type="Proteomes" id="UP000223968"/>
    </source>
</evidence>
<name>A0A2B7YDN3_9EURO</name>
<organism evidence="1 2">
    <name type="scientific">Helicocarpus griseus UAMH5409</name>
    <dbReference type="NCBI Taxonomy" id="1447875"/>
    <lineage>
        <taxon>Eukaryota</taxon>
        <taxon>Fungi</taxon>
        <taxon>Dikarya</taxon>
        <taxon>Ascomycota</taxon>
        <taxon>Pezizomycotina</taxon>
        <taxon>Eurotiomycetes</taxon>
        <taxon>Eurotiomycetidae</taxon>
        <taxon>Onygenales</taxon>
        <taxon>Ajellomycetaceae</taxon>
        <taxon>Helicocarpus</taxon>
    </lineage>
</organism>
<dbReference type="EMBL" id="PDNB01000001">
    <property type="protein sequence ID" value="PGH19008.1"/>
    <property type="molecule type" value="Genomic_DNA"/>
</dbReference>
<dbReference type="SUPFAM" id="SSF56112">
    <property type="entry name" value="Protein kinase-like (PK-like)"/>
    <property type="match status" value="1"/>
</dbReference>
<reference evidence="1 2" key="1">
    <citation type="submission" date="2017-10" db="EMBL/GenBank/DDBJ databases">
        <title>Comparative genomics in systemic dimorphic fungi from Ajellomycetaceae.</title>
        <authorList>
            <person name="Munoz J.F."/>
            <person name="Mcewen J.G."/>
            <person name="Clay O.K."/>
            <person name="Cuomo C.A."/>
        </authorList>
    </citation>
    <scope>NUCLEOTIDE SEQUENCE [LARGE SCALE GENOMIC DNA]</scope>
    <source>
        <strain evidence="1 2">UAMH5409</strain>
    </source>
</reference>
<gene>
    <name evidence="1" type="ORF">AJ79_00042</name>
</gene>
<dbReference type="AlphaFoldDB" id="A0A2B7YDN3"/>
<dbReference type="Proteomes" id="UP000223968">
    <property type="component" value="Unassembled WGS sequence"/>
</dbReference>
<protein>
    <recommendedName>
        <fullName evidence="3">Protein kinase domain-containing protein</fullName>
    </recommendedName>
</protein>
<evidence type="ECO:0000313" key="1">
    <source>
        <dbReference type="EMBL" id="PGH19008.1"/>
    </source>
</evidence>
<keyword evidence="2" id="KW-1185">Reference proteome</keyword>
<accession>A0A2B7YDN3</accession>
<comment type="caution">
    <text evidence="1">The sequence shown here is derived from an EMBL/GenBank/DDBJ whole genome shotgun (WGS) entry which is preliminary data.</text>
</comment>
<proteinExistence type="predicted"/>
<dbReference type="OrthoDB" id="4267316at2759"/>
<dbReference type="Gene3D" id="1.10.510.10">
    <property type="entry name" value="Transferase(Phosphotransferase) domain 1"/>
    <property type="match status" value="1"/>
</dbReference>